<keyword evidence="2" id="KW-1185">Reference proteome</keyword>
<dbReference type="Proteomes" id="UP000198211">
    <property type="component" value="Unassembled WGS sequence"/>
</dbReference>
<evidence type="ECO:0000313" key="1">
    <source>
        <dbReference type="EMBL" id="OWZ20985.1"/>
    </source>
</evidence>
<dbReference type="PANTHER" id="PTHR35796">
    <property type="entry name" value="HYPOTHETICAL CYTOSOLIC PROTEIN"/>
    <property type="match status" value="1"/>
</dbReference>
<dbReference type="AlphaFoldDB" id="A0A225WTN8"/>
<gene>
    <name evidence="1" type="ORF">PHMEG_0004532</name>
</gene>
<proteinExistence type="predicted"/>
<dbReference type="EMBL" id="NBNE01000269">
    <property type="protein sequence ID" value="OWZ20985.1"/>
    <property type="molecule type" value="Genomic_DNA"/>
</dbReference>
<evidence type="ECO:0000313" key="2">
    <source>
        <dbReference type="Proteomes" id="UP000198211"/>
    </source>
</evidence>
<dbReference type="OrthoDB" id="117402at2759"/>
<dbReference type="PANTHER" id="PTHR35796:SF3">
    <property type="entry name" value="BHLH DOMAIN-CONTAINING PROTEIN"/>
    <property type="match status" value="1"/>
</dbReference>
<organism evidence="1 2">
    <name type="scientific">Phytophthora megakarya</name>
    <dbReference type="NCBI Taxonomy" id="4795"/>
    <lineage>
        <taxon>Eukaryota</taxon>
        <taxon>Sar</taxon>
        <taxon>Stramenopiles</taxon>
        <taxon>Oomycota</taxon>
        <taxon>Peronosporomycetes</taxon>
        <taxon>Peronosporales</taxon>
        <taxon>Peronosporaceae</taxon>
        <taxon>Phytophthora</taxon>
    </lineage>
</organism>
<protein>
    <submittedName>
        <fullName evidence="1">Uncharacterized protein</fullName>
    </submittedName>
</protein>
<dbReference type="STRING" id="4795.A0A225WTN8"/>
<accession>A0A225WTN8</accession>
<name>A0A225WTN8_9STRA</name>
<reference evidence="2" key="1">
    <citation type="submission" date="2017-03" db="EMBL/GenBank/DDBJ databases">
        <title>Phytopthora megakarya and P. palmivora, two closely related causual agents of cacao black pod achieved similar genome size and gene model numbers by different mechanisms.</title>
        <authorList>
            <person name="Ali S."/>
            <person name="Shao J."/>
            <person name="Larry D.J."/>
            <person name="Kronmiller B."/>
            <person name="Shen D."/>
            <person name="Strem M.D."/>
            <person name="Melnick R.L."/>
            <person name="Guiltinan M.J."/>
            <person name="Tyler B.M."/>
            <person name="Meinhardt L.W."/>
            <person name="Bailey B.A."/>
        </authorList>
    </citation>
    <scope>NUCLEOTIDE SEQUENCE [LARGE SCALE GENOMIC DNA]</scope>
    <source>
        <strain evidence="2">zdho120</strain>
    </source>
</reference>
<sequence>MENLLEMRPALWNMMKPGARKRSRRIDVPPGEMKHMAELIFQQLSLGVNVAYHNVEIVDNAVSSILEKLPPGEPLLRSINGKRAEAFASNIVPFGMVETSNAWWQYWSNHRGQVNSDDVVTESFGLEIIDAKTNVSATFYIQQILRRHVEDHRIVFVWSGYIEPFLFKGNRIRGVYYNEHSYVLIKPRTCEGEAITTLSSCETMTPQFLDPELRKDSTVVELTKFLVSSMPSDILTWNEVVENLLLDQMLQRR</sequence>
<comment type="caution">
    <text evidence="1">The sequence shown here is derived from an EMBL/GenBank/DDBJ whole genome shotgun (WGS) entry which is preliminary data.</text>
</comment>